<keyword evidence="4" id="KW-0732">Signal</keyword>
<sequence>MSFHFAEIEPPFSSPSRCHSPLVLSSDSLLSLSPSPALGEAVCSAAVAAATASFEMCRPLSFYPPPALGDAMGDTALPAATTSFQMYSNKITGDSDLRWMVGAVVGAVWWLDLSFNRISGAFPEFTNCSKLQYLDMSSNLIVVEVSIGVLSDCRGLKVLNLSFNHFSGEFPPDITASPRSRPSTFPTTTSLASSLLMLSLGCIKKRVVPNSADDQYVRVWFLHVSNNEL</sequence>
<protein>
    <recommendedName>
        <fullName evidence="12">Leucine-rich repeat-containing N-terminal plant-type domain-containing protein</fullName>
    </recommendedName>
</protein>
<evidence type="ECO:0000313" key="11">
    <source>
        <dbReference type="Proteomes" id="UP000729402"/>
    </source>
</evidence>
<dbReference type="PANTHER" id="PTHR27000:SF642">
    <property type="entry name" value="INACTIVE LEUCINE-RICH REPEAT RECEPTOR KINASE XIAO-RELATED"/>
    <property type="match status" value="1"/>
</dbReference>
<evidence type="ECO:0000256" key="8">
    <source>
        <dbReference type="ARBA" id="ARBA00023170"/>
    </source>
</evidence>
<evidence type="ECO:0000256" key="5">
    <source>
        <dbReference type="ARBA" id="ARBA00022737"/>
    </source>
</evidence>
<keyword evidence="9" id="KW-0325">Glycoprotein</keyword>
<evidence type="ECO:0000256" key="1">
    <source>
        <dbReference type="ARBA" id="ARBA00004167"/>
    </source>
</evidence>
<keyword evidence="11" id="KW-1185">Reference proteome</keyword>
<evidence type="ECO:0008006" key="12">
    <source>
        <dbReference type="Google" id="ProtNLM"/>
    </source>
</evidence>
<dbReference type="PANTHER" id="PTHR27000">
    <property type="entry name" value="LEUCINE-RICH REPEAT RECEPTOR-LIKE PROTEIN KINASE FAMILY PROTEIN-RELATED"/>
    <property type="match status" value="1"/>
</dbReference>
<keyword evidence="6" id="KW-1133">Transmembrane helix</keyword>
<reference evidence="10" key="1">
    <citation type="journal article" date="2021" name="bioRxiv">
        <title>Whole Genome Assembly and Annotation of Northern Wild Rice, Zizania palustris L., Supports a Whole Genome Duplication in the Zizania Genus.</title>
        <authorList>
            <person name="Haas M."/>
            <person name="Kono T."/>
            <person name="Macchietto M."/>
            <person name="Millas R."/>
            <person name="McGilp L."/>
            <person name="Shao M."/>
            <person name="Duquette J."/>
            <person name="Hirsch C.N."/>
            <person name="Kimball J."/>
        </authorList>
    </citation>
    <scope>NUCLEOTIDE SEQUENCE</scope>
    <source>
        <tissue evidence="10">Fresh leaf tissue</tissue>
    </source>
</reference>
<dbReference type="InterPro" id="IPR001611">
    <property type="entry name" value="Leu-rich_rpt"/>
</dbReference>
<dbReference type="GO" id="GO:0016020">
    <property type="term" value="C:membrane"/>
    <property type="evidence" value="ECO:0007669"/>
    <property type="project" value="UniProtKB-SubCell"/>
</dbReference>
<evidence type="ECO:0000256" key="3">
    <source>
        <dbReference type="ARBA" id="ARBA00022692"/>
    </source>
</evidence>
<evidence type="ECO:0000256" key="6">
    <source>
        <dbReference type="ARBA" id="ARBA00022989"/>
    </source>
</evidence>
<evidence type="ECO:0000256" key="4">
    <source>
        <dbReference type="ARBA" id="ARBA00022729"/>
    </source>
</evidence>
<evidence type="ECO:0000256" key="9">
    <source>
        <dbReference type="ARBA" id="ARBA00023180"/>
    </source>
</evidence>
<reference evidence="10" key="2">
    <citation type="submission" date="2021-02" db="EMBL/GenBank/DDBJ databases">
        <authorList>
            <person name="Kimball J.A."/>
            <person name="Haas M.W."/>
            <person name="Macchietto M."/>
            <person name="Kono T."/>
            <person name="Duquette J."/>
            <person name="Shao M."/>
        </authorList>
    </citation>
    <scope>NUCLEOTIDE SEQUENCE</scope>
    <source>
        <tissue evidence="10">Fresh leaf tissue</tissue>
    </source>
</reference>
<comment type="subcellular location">
    <subcellularLocation>
        <location evidence="1">Membrane</location>
        <topology evidence="1">Single-pass membrane protein</topology>
    </subcellularLocation>
</comment>
<evidence type="ECO:0000313" key="10">
    <source>
        <dbReference type="EMBL" id="KAG8082625.1"/>
    </source>
</evidence>
<proteinExistence type="predicted"/>
<keyword evidence="2" id="KW-0433">Leucine-rich repeat</keyword>
<evidence type="ECO:0000256" key="7">
    <source>
        <dbReference type="ARBA" id="ARBA00023136"/>
    </source>
</evidence>
<keyword evidence="8" id="KW-0675">Receptor</keyword>
<gene>
    <name evidence="10" type="ORF">GUJ93_ZPchr0014g47526</name>
</gene>
<name>A0A8J5SXB2_ZIZPA</name>
<organism evidence="10 11">
    <name type="scientific">Zizania palustris</name>
    <name type="common">Northern wild rice</name>
    <dbReference type="NCBI Taxonomy" id="103762"/>
    <lineage>
        <taxon>Eukaryota</taxon>
        <taxon>Viridiplantae</taxon>
        <taxon>Streptophyta</taxon>
        <taxon>Embryophyta</taxon>
        <taxon>Tracheophyta</taxon>
        <taxon>Spermatophyta</taxon>
        <taxon>Magnoliopsida</taxon>
        <taxon>Liliopsida</taxon>
        <taxon>Poales</taxon>
        <taxon>Poaceae</taxon>
        <taxon>BOP clade</taxon>
        <taxon>Oryzoideae</taxon>
        <taxon>Oryzeae</taxon>
        <taxon>Zizaniinae</taxon>
        <taxon>Zizania</taxon>
    </lineage>
</organism>
<comment type="caution">
    <text evidence="10">The sequence shown here is derived from an EMBL/GenBank/DDBJ whole genome shotgun (WGS) entry which is preliminary data.</text>
</comment>
<keyword evidence="7" id="KW-0472">Membrane</keyword>
<dbReference type="Proteomes" id="UP000729402">
    <property type="component" value="Unassembled WGS sequence"/>
</dbReference>
<dbReference type="Pfam" id="PF13855">
    <property type="entry name" value="LRR_8"/>
    <property type="match status" value="1"/>
</dbReference>
<evidence type="ECO:0000256" key="2">
    <source>
        <dbReference type="ARBA" id="ARBA00022614"/>
    </source>
</evidence>
<accession>A0A8J5SXB2</accession>
<dbReference type="EMBL" id="JAAALK010000086">
    <property type="protein sequence ID" value="KAG8082625.1"/>
    <property type="molecule type" value="Genomic_DNA"/>
</dbReference>
<keyword evidence="5" id="KW-0677">Repeat</keyword>
<keyword evidence="3" id="KW-0812">Transmembrane</keyword>
<dbReference type="AlphaFoldDB" id="A0A8J5SXB2"/>